<gene>
    <name evidence="6" type="ORF">HMPREF1630_04360</name>
</gene>
<evidence type="ECO:0000313" key="7">
    <source>
        <dbReference type="Proteomes" id="UP000029579"/>
    </source>
</evidence>
<feature type="domain" description="G" evidence="3">
    <location>
        <begin position="15"/>
        <end position="117"/>
    </location>
</feature>
<keyword evidence="1" id="KW-0547">Nucleotide-binding</keyword>
<name>A0A095X2Y2_9FIRM</name>
<evidence type="ECO:0000256" key="1">
    <source>
        <dbReference type="ARBA" id="ARBA00022741"/>
    </source>
</evidence>
<dbReference type="RefSeq" id="WP_037327374.1">
    <property type="nucleotide sequence ID" value="NZ_JRMW01000031.1"/>
</dbReference>
<proteinExistence type="predicted"/>
<dbReference type="Pfam" id="PF18128">
    <property type="entry name" value="HydF_dimer"/>
    <property type="match status" value="1"/>
</dbReference>
<dbReference type="OrthoDB" id="9811338at2"/>
<dbReference type="PANTHER" id="PTHR42714:SF6">
    <property type="entry name" value="TRANSLATION INITIATION FACTOR IF-2"/>
    <property type="match status" value="1"/>
</dbReference>
<dbReference type="Pfam" id="PF01926">
    <property type="entry name" value="MMR_HSR1"/>
    <property type="match status" value="1"/>
</dbReference>
<dbReference type="Gene3D" id="3.40.50.11420">
    <property type="match status" value="1"/>
</dbReference>
<feature type="domain" description="Hydrogen maturase F dimerization" evidence="4">
    <location>
        <begin position="170"/>
        <end position="266"/>
    </location>
</feature>
<dbReference type="Proteomes" id="UP000029579">
    <property type="component" value="Unassembled WGS sequence"/>
</dbReference>
<dbReference type="SUPFAM" id="SSF52540">
    <property type="entry name" value="P-loop containing nucleoside triphosphate hydrolases"/>
    <property type="match status" value="1"/>
</dbReference>
<keyword evidence="2" id="KW-0342">GTP-binding</keyword>
<dbReference type="Gene3D" id="3.40.50.300">
    <property type="entry name" value="P-loop containing nucleotide triphosphate hydrolases"/>
    <property type="match status" value="1"/>
</dbReference>
<evidence type="ECO:0000259" key="4">
    <source>
        <dbReference type="Pfam" id="PF18128"/>
    </source>
</evidence>
<dbReference type="Pfam" id="PF18133">
    <property type="entry name" value="HydF_tetramer"/>
    <property type="match status" value="1"/>
</dbReference>
<dbReference type="InterPro" id="IPR041606">
    <property type="entry name" value="HydF_dimer"/>
</dbReference>
<dbReference type="GO" id="GO:0030488">
    <property type="term" value="P:tRNA methylation"/>
    <property type="evidence" value="ECO:0007669"/>
    <property type="project" value="TreeGrafter"/>
</dbReference>
<dbReference type="NCBIfam" id="TIGR00231">
    <property type="entry name" value="small_GTP"/>
    <property type="match status" value="1"/>
</dbReference>
<dbReference type="InterPro" id="IPR023873">
    <property type="entry name" value="FeFe-hyd_GTPase_HydF"/>
</dbReference>
<dbReference type="EMBL" id="JRMW01000031">
    <property type="protein sequence ID" value="KGF04410.1"/>
    <property type="molecule type" value="Genomic_DNA"/>
</dbReference>
<dbReference type="InterPro" id="IPR040644">
    <property type="entry name" value="HydF_tetramer"/>
</dbReference>
<dbReference type="PANTHER" id="PTHR42714">
    <property type="entry name" value="TRNA MODIFICATION GTPASE GTPBP3"/>
    <property type="match status" value="1"/>
</dbReference>
<protein>
    <submittedName>
        <fullName evidence="6">GTP-binding protein</fullName>
    </submittedName>
</protein>
<dbReference type="PRINTS" id="PR00326">
    <property type="entry name" value="GTP1OBG"/>
</dbReference>
<accession>A0A095X2Y2</accession>
<comment type="caution">
    <text evidence="6">The sequence shown here is derived from an EMBL/GenBank/DDBJ whole genome shotgun (WGS) entry which is preliminary data.</text>
</comment>
<dbReference type="InterPro" id="IPR027417">
    <property type="entry name" value="P-loop_NTPase"/>
</dbReference>
<reference evidence="6 7" key="1">
    <citation type="submission" date="2014-07" db="EMBL/GenBank/DDBJ databases">
        <authorList>
            <person name="McCorrison J."/>
            <person name="Sanka R."/>
            <person name="Torralba M."/>
            <person name="Gillis M."/>
            <person name="Haft D.H."/>
            <person name="Methe B."/>
            <person name="Sutton G."/>
            <person name="Nelson K.E."/>
        </authorList>
    </citation>
    <scope>NUCLEOTIDE SEQUENCE [LARGE SCALE GENOMIC DNA]</scope>
    <source>
        <strain evidence="6 7">S7-1-13</strain>
    </source>
</reference>
<evidence type="ECO:0000256" key="2">
    <source>
        <dbReference type="ARBA" id="ARBA00023134"/>
    </source>
</evidence>
<organism evidence="6 7">
    <name type="scientific">Anaerococcus lactolyticus S7-1-13</name>
    <dbReference type="NCBI Taxonomy" id="1284686"/>
    <lineage>
        <taxon>Bacteria</taxon>
        <taxon>Bacillati</taxon>
        <taxon>Bacillota</taxon>
        <taxon>Tissierellia</taxon>
        <taxon>Tissierellales</taxon>
        <taxon>Peptoniphilaceae</taxon>
        <taxon>Anaerococcus</taxon>
    </lineage>
</organism>
<sequence>MTSISKTSLSERVYIGIFGKTNSGKSTLLNYLTGQDTAIVSPIEGTTTDPIRKAMEITDFGPVVFIDTAGTADETQLGKERYEKTLAEIDKVDVFLYVLSPGDDLEIIPKFKDKPVIYLAMKIDTGDGEKILKDFAKKNPVGVDLSSTKSRDEIFSKIKALYKKEDLTITKNLVKKGDMVVLVMPQDAAAPKDRLIKPQVMTIREIIDKGASAICTDLSNFETTIKSLNKIDLIITDSQAFKEVYEKKPSDVKLTSFSVLFSAFKGDLEYFVESAQVLEGNIKNILIAEACSHPPVDEDIGSVKIPKLIKRTHPDINIDFARGNDPIAYEKYDLIIACGSCMFNRTHVLSRVEKAKEAGTAMTNYGIAIAKLNHILDKISLPDEK</sequence>
<evidence type="ECO:0000259" key="5">
    <source>
        <dbReference type="Pfam" id="PF18133"/>
    </source>
</evidence>
<dbReference type="GO" id="GO:0002098">
    <property type="term" value="P:tRNA wobble uridine modification"/>
    <property type="evidence" value="ECO:0007669"/>
    <property type="project" value="TreeGrafter"/>
</dbReference>
<evidence type="ECO:0000259" key="3">
    <source>
        <dbReference type="Pfam" id="PF01926"/>
    </source>
</evidence>
<dbReference type="InterPro" id="IPR006073">
    <property type="entry name" value="GTP-bd"/>
</dbReference>
<evidence type="ECO:0000313" key="6">
    <source>
        <dbReference type="EMBL" id="KGF04410.1"/>
    </source>
</evidence>
<dbReference type="NCBIfam" id="TIGR03918">
    <property type="entry name" value="GTP_HydF"/>
    <property type="match status" value="1"/>
</dbReference>
<dbReference type="InterPro" id="IPR005225">
    <property type="entry name" value="Small_GTP-bd"/>
</dbReference>
<dbReference type="GO" id="GO:0005525">
    <property type="term" value="F:GTP binding"/>
    <property type="evidence" value="ECO:0007669"/>
    <property type="project" value="UniProtKB-KW"/>
</dbReference>
<dbReference type="Gene3D" id="3.40.50.11410">
    <property type="match status" value="1"/>
</dbReference>
<feature type="domain" description="Hydrogen maturase F tetramerization" evidence="5">
    <location>
        <begin position="271"/>
        <end position="378"/>
    </location>
</feature>
<dbReference type="AlphaFoldDB" id="A0A095X2Y2"/>
<dbReference type="eggNOG" id="COG0486">
    <property type="taxonomic scope" value="Bacteria"/>
</dbReference>
<dbReference type="CDD" id="cd00880">
    <property type="entry name" value="Era_like"/>
    <property type="match status" value="1"/>
</dbReference>
<dbReference type="GO" id="GO:0005737">
    <property type="term" value="C:cytoplasm"/>
    <property type="evidence" value="ECO:0007669"/>
    <property type="project" value="TreeGrafter"/>
</dbReference>